<dbReference type="GO" id="GO:0006310">
    <property type="term" value="P:DNA recombination"/>
    <property type="evidence" value="ECO:0007669"/>
    <property type="project" value="UniProtKB-KW"/>
</dbReference>
<dbReference type="EMBL" id="QPIE01000001">
    <property type="protein sequence ID" value="RCU44882.1"/>
    <property type="molecule type" value="Genomic_DNA"/>
</dbReference>
<dbReference type="AlphaFoldDB" id="A0A368N2X2"/>
<dbReference type="RefSeq" id="WP_114302652.1">
    <property type="nucleotide sequence ID" value="NZ_QPIE01000001.1"/>
</dbReference>
<comment type="function">
    <text evidence="1">Involved in DNA recombination.</text>
</comment>
<keyword evidence="6" id="KW-0812">Transmembrane</keyword>
<keyword evidence="6" id="KW-1133">Transmembrane helix</keyword>
<keyword evidence="6" id="KW-0472">Membrane</keyword>
<evidence type="ECO:0000256" key="6">
    <source>
        <dbReference type="SAM" id="Phobius"/>
    </source>
</evidence>
<feature type="transmembrane region" description="Helical" evidence="6">
    <location>
        <begin position="6"/>
        <end position="25"/>
    </location>
</feature>
<evidence type="ECO:0000313" key="8">
    <source>
        <dbReference type="Proteomes" id="UP000252172"/>
    </source>
</evidence>
<dbReference type="OrthoDB" id="370725at2"/>
<evidence type="ECO:0000256" key="3">
    <source>
        <dbReference type="ARBA" id="ARBA00023054"/>
    </source>
</evidence>
<name>A0A368N2X2_9FLAO</name>
<dbReference type="PANTHER" id="PTHR30563:SF0">
    <property type="entry name" value="DNA RECOMBINATION PROTEIN RMUC"/>
    <property type="match status" value="1"/>
</dbReference>
<keyword evidence="8" id="KW-1185">Reference proteome</keyword>
<protein>
    <submittedName>
        <fullName evidence="7">DNA recombination protein RmuC</fullName>
    </submittedName>
</protein>
<evidence type="ECO:0000256" key="4">
    <source>
        <dbReference type="ARBA" id="ARBA00023172"/>
    </source>
</evidence>
<accession>A0A368N2X2</accession>
<keyword evidence="4" id="KW-0233">DNA recombination</keyword>
<evidence type="ECO:0000256" key="5">
    <source>
        <dbReference type="SAM" id="Coils"/>
    </source>
</evidence>
<evidence type="ECO:0000256" key="1">
    <source>
        <dbReference type="ARBA" id="ARBA00003416"/>
    </source>
</evidence>
<feature type="coiled-coil region" evidence="5">
    <location>
        <begin position="42"/>
        <end position="160"/>
    </location>
</feature>
<dbReference type="InterPro" id="IPR003798">
    <property type="entry name" value="DNA_recombination_RmuC"/>
</dbReference>
<comment type="similarity">
    <text evidence="2">Belongs to the RmuC family.</text>
</comment>
<reference evidence="7 8" key="1">
    <citation type="submission" date="2018-07" db="EMBL/GenBank/DDBJ databases">
        <title>Chryseobacterium lacus sp. nov., isolated from lake water.</title>
        <authorList>
            <person name="Li C.-M."/>
        </authorList>
    </citation>
    <scope>NUCLEOTIDE SEQUENCE [LARGE SCALE GENOMIC DNA]</scope>
    <source>
        <strain evidence="7 8">YLOS41</strain>
    </source>
</reference>
<evidence type="ECO:0000256" key="2">
    <source>
        <dbReference type="ARBA" id="ARBA00009840"/>
    </source>
</evidence>
<keyword evidence="3 5" id="KW-0175">Coiled coil</keyword>
<dbReference type="PANTHER" id="PTHR30563">
    <property type="entry name" value="DNA RECOMBINATION PROTEIN RMUC"/>
    <property type="match status" value="1"/>
</dbReference>
<organism evidence="7 8">
    <name type="scientific">Chryseobacterium lacus</name>
    <dbReference type="NCBI Taxonomy" id="2058346"/>
    <lineage>
        <taxon>Bacteria</taxon>
        <taxon>Pseudomonadati</taxon>
        <taxon>Bacteroidota</taxon>
        <taxon>Flavobacteriia</taxon>
        <taxon>Flavobacteriales</taxon>
        <taxon>Weeksellaceae</taxon>
        <taxon>Chryseobacterium group</taxon>
        <taxon>Chryseobacterium</taxon>
    </lineage>
</organism>
<dbReference type="Proteomes" id="UP000252172">
    <property type="component" value="Unassembled WGS sequence"/>
</dbReference>
<dbReference type="Pfam" id="PF02646">
    <property type="entry name" value="RmuC"/>
    <property type="match status" value="1"/>
</dbReference>
<sequence length="503" mass="57760">MEITSLLIGLLLGIIAGTAIVYFALKSGNVPRKKYDEVHQNFIRSEADLQNFQLKKDELEKMILQEKERNNQQSEILKEVQHNLARINAVNENQNEQIIRQTEINKKQASEIENLLNEKLRLSELKSELSAQNENLKKLLENQKDEIIKLQEAAKNEFKNIANELFEEKSKKFTDANKENLDTLLKPLGENLESFKKRVNEVYENETRERFSLNTTIKLMMEQTNKISMEANNLATALKGQTKTQGDWGEMILERILEDSGLSKDREYFAQMNIKTENGENQRPDFVLKLPGNQMVVIDSKVSLNAYERMISAENEETRQQNLALHIAAVKKHIDALALKRYDNLKESLDFTIMFIPIEPAFLTAVQNDSQLWNYAYQKHVIMLSPTNLIAYLKLISDVWKRADQNKNAEEIARQAGALYDKFDGFVADLLKIGKKMDDAKGDYENAMKKLSSGRGNLVGSAQRLKQLGASTKKYLPEALLERAGEDFHTEFPDHDENEKNDD</sequence>
<gene>
    <name evidence="7" type="ORF">DQ356_01310</name>
</gene>
<proteinExistence type="inferred from homology"/>
<evidence type="ECO:0000313" key="7">
    <source>
        <dbReference type="EMBL" id="RCU44882.1"/>
    </source>
</evidence>
<comment type="caution">
    <text evidence="7">The sequence shown here is derived from an EMBL/GenBank/DDBJ whole genome shotgun (WGS) entry which is preliminary data.</text>
</comment>